<dbReference type="Pfam" id="PF03352">
    <property type="entry name" value="Adenine_glyco"/>
    <property type="match status" value="1"/>
</dbReference>
<dbReference type="PANTHER" id="PTHR30037:SF4">
    <property type="entry name" value="DNA-3-METHYLADENINE GLYCOSYLASE I"/>
    <property type="match status" value="1"/>
</dbReference>
<dbReference type="GO" id="GO:0006284">
    <property type="term" value="P:base-excision repair"/>
    <property type="evidence" value="ECO:0007669"/>
    <property type="project" value="InterPro"/>
</dbReference>
<accession>A0A0C1QL52</accession>
<evidence type="ECO:0000256" key="1">
    <source>
        <dbReference type="PIRSR" id="PIRSR605019-1"/>
    </source>
</evidence>
<organism evidence="2 3">
    <name type="scientific">Candidatus Jidaibacter acanthamoebae</name>
    <dbReference type="NCBI Taxonomy" id="86105"/>
    <lineage>
        <taxon>Bacteria</taxon>
        <taxon>Pseudomonadati</taxon>
        <taxon>Pseudomonadota</taxon>
        <taxon>Alphaproteobacteria</taxon>
        <taxon>Rickettsiales</taxon>
        <taxon>Candidatus Midichloriaceae</taxon>
        <taxon>Candidatus Jidaibacter</taxon>
    </lineage>
</organism>
<dbReference type="Proteomes" id="UP000031258">
    <property type="component" value="Unassembled WGS sequence"/>
</dbReference>
<gene>
    <name evidence="2" type="ORF">NF27_FO00030</name>
</gene>
<dbReference type="InterPro" id="IPR052891">
    <property type="entry name" value="DNA-3mA_glycosylase"/>
</dbReference>
<dbReference type="GO" id="GO:0008725">
    <property type="term" value="F:DNA-3-methyladenine glycosylase activity"/>
    <property type="evidence" value="ECO:0007669"/>
    <property type="project" value="InterPro"/>
</dbReference>
<dbReference type="InterPro" id="IPR011257">
    <property type="entry name" value="DNA_glycosylase"/>
</dbReference>
<feature type="binding site" evidence="1">
    <location>
        <position position="6"/>
    </location>
    <ligand>
        <name>Zn(2+)</name>
        <dbReference type="ChEBI" id="CHEBI:29105"/>
    </ligand>
</feature>
<dbReference type="EMBL" id="JSWE01000140">
    <property type="protein sequence ID" value="KIE04848.1"/>
    <property type="molecule type" value="Genomic_DNA"/>
</dbReference>
<name>A0A0C1QL52_9RICK</name>
<protein>
    <recommendedName>
        <fullName evidence="4">DNA-3-methyladenine glycosylase I</fullName>
    </recommendedName>
</protein>
<sequence length="51" mass="5972">MKITRCTWCEKHPIYIDYHDQEWGVLVNDDITLFEFLILECAQAGLSVNAK</sequence>
<comment type="caution">
    <text evidence="2">The sequence shown here is derived from an EMBL/GenBank/DDBJ whole genome shotgun (WGS) entry which is preliminary data.</text>
</comment>
<dbReference type="SUPFAM" id="SSF48150">
    <property type="entry name" value="DNA-glycosylase"/>
    <property type="match status" value="1"/>
</dbReference>
<keyword evidence="1" id="KW-0862">Zinc</keyword>
<keyword evidence="3" id="KW-1185">Reference proteome</keyword>
<reference evidence="2 3" key="1">
    <citation type="submission" date="2014-11" db="EMBL/GenBank/DDBJ databases">
        <title>A Rickettsiales Symbiont of Amoebae With Ancient Features.</title>
        <authorList>
            <person name="Schulz F."/>
            <person name="Martijn J."/>
            <person name="Wascher F."/>
            <person name="Kostanjsek R."/>
            <person name="Ettema T.J."/>
            <person name="Horn M."/>
        </authorList>
    </citation>
    <scope>NUCLEOTIDE SEQUENCE [LARGE SCALE GENOMIC DNA]</scope>
    <source>
        <strain evidence="2 3">UWC36</strain>
    </source>
</reference>
<feature type="binding site" evidence="1">
    <location>
        <position position="19"/>
    </location>
    <ligand>
        <name>Zn(2+)</name>
        <dbReference type="ChEBI" id="CHEBI:29105"/>
    </ligand>
</feature>
<dbReference type="RefSeq" id="WP_084212864.1">
    <property type="nucleotide sequence ID" value="NZ_JSWE01000140.1"/>
</dbReference>
<evidence type="ECO:0008006" key="4">
    <source>
        <dbReference type="Google" id="ProtNLM"/>
    </source>
</evidence>
<dbReference type="STRING" id="86105.NF27_FO00030"/>
<dbReference type="PANTHER" id="PTHR30037">
    <property type="entry name" value="DNA-3-METHYLADENINE GLYCOSYLASE 1"/>
    <property type="match status" value="1"/>
</dbReference>
<dbReference type="Gene3D" id="1.10.340.30">
    <property type="entry name" value="Hypothetical protein, domain 2"/>
    <property type="match status" value="1"/>
</dbReference>
<dbReference type="InterPro" id="IPR005019">
    <property type="entry name" value="Adenine_glyco"/>
</dbReference>
<evidence type="ECO:0000313" key="2">
    <source>
        <dbReference type="EMBL" id="KIE04848.1"/>
    </source>
</evidence>
<dbReference type="GO" id="GO:0046872">
    <property type="term" value="F:metal ion binding"/>
    <property type="evidence" value="ECO:0007669"/>
    <property type="project" value="UniProtKB-KW"/>
</dbReference>
<proteinExistence type="predicted"/>
<evidence type="ECO:0000313" key="3">
    <source>
        <dbReference type="Proteomes" id="UP000031258"/>
    </source>
</evidence>
<keyword evidence="1" id="KW-0479">Metal-binding</keyword>
<dbReference type="OrthoDB" id="9807664at2"/>
<dbReference type="AlphaFoldDB" id="A0A0C1QL52"/>